<name>A0A5D3FGR8_9ACTN</name>
<evidence type="ECO:0000259" key="5">
    <source>
        <dbReference type="Pfam" id="PF01555"/>
    </source>
</evidence>
<dbReference type="SUPFAM" id="SSF53335">
    <property type="entry name" value="S-adenosyl-L-methionine-dependent methyltransferases"/>
    <property type="match status" value="1"/>
</dbReference>
<sequence>MTAAIIRADARRLPLPDESVDLIVSSPPYFAQRSYTDGGKHYRGQIGAEPTPTEYMSALLDCTREWIRVLKPTGSLWINLGDKYSQRVAHRPSSHQDGLFPGRPELAKDWKRDRAAGLARMPRENITDLNTGRYVPEKSLMGLPWRYALGCIDELGLILRAEVVWSKPNGLPESVTDRVGRSHEQWFHLVRQPRYFADVDSIRKPHITPPHTHGRTAMAGRNINLPRSTTGAYHGPNPLGALPRSVWEVATQPLKAPEHLSVDHFAAYPPALIRPIVLGWSPSAICTECGEGRRPVVDKPGLLGSDNNPDRRRRSTINGGRDEWEARIAKPDRIVGHTCACPEPTAATQPAIVLDPFGGTGTTALVADVHGRHGISADRSADYCRLAAWRTTDPTERARALGVPKPPPVPHEQMELL</sequence>
<dbReference type="GO" id="GO:0032259">
    <property type="term" value="P:methylation"/>
    <property type="evidence" value="ECO:0007669"/>
    <property type="project" value="UniProtKB-KW"/>
</dbReference>
<evidence type="ECO:0000313" key="6">
    <source>
        <dbReference type="EMBL" id="TYK47172.1"/>
    </source>
</evidence>
<dbReference type="AlphaFoldDB" id="A0A5D3FGR8"/>
<dbReference type="InterPro" id="IPR001091">
    <property type="entry name" value="RM_Methyltransferase"/>
</dbReference>
<organism evidence="6 7">
    <name type="scientific">Actinomadura decatromicini</name>
    <dbReference type="NCBI Taxonomy" id="2604572"/>
    <lineage>
        <taxon>Bacteria</taxon>
        <taxon>Bacillati</taxon>
        <taxon>Actinomycetota</taxon>
        <taxon>Actinomycetes</taxon>
        <taxon>Streptosporangiales</taxon>
        <taxon>Thermomonosporaceae</taxon>
        <taxon>Actinomadura</taxon>
    </lineage>
</organism>
<comment type="similarity">
    <text evidence="3">Belongs to the N(4)/N(6)-methyltransferase family.</text>
</comment>
<comment type="caution">
    <text evidence="6">The sequence shown here is derived from an EMBL/GenBank/DDBJ whole genome shotgun (WGS) entry which is preliminary data.</text>
</comment>
<proteinExistence type="inferred from homology"/>
<accession>A0A5D3FGR8</accession>
<dbReference type="GO" id="GO:0008170">
    <property type="term" value="F:N-methyltransferase activity"/>
    <property type="evidence" value="ECO:0007669"/>
    <property type="project" value="InterPro"/>
</dbReference>
<keyword evidence="1" id="KW-0489">Methyltransferase</keyword>
<evidence type="ECO:0000256" key="4">
    <source>
        <dbReference type="SAM" id="MobiDB-lite"/>
    </source>
</evidence>
<dbReference type="RefSeq" id="WP_148763420.1">
    <property type="nucleotide sequence ID" value="NZ_VSRQ01000005.1"/>
</dbReference>
<dbReference type="EC" id="2.1.1.-" evidence="3"/>
<evidence type="ECO:0000313" key="7">
    <source>
        <dbReference type="Proteomes" id="UP000323505"/>
    </source>
</evidence>
<evidence type="ECO:0000256" key="3">
    <source>
        <dbReference type="RuleBase" id="RU362026"/>
    </source>
</evidence>
<keyword evidence="2" id="KW-0808">Transferase</keyword>
<feature type="domain" description="DNA methylase N-4/N-6" evidence="5">
    <location>
        <begin position="351"/>
        <end position="387"/>
    </location>
</feature>
<dbReference type="Proteomes" id="UP000323505">
    <property type="component" value="Unassembled WGS sequence"/>
</dbReference>
<dbReference type="InterPro" id="IPR029063">
    <property type="entry name" value="SAM-dependent_MTases_sf"/>
</dbReference>
<dbReference type="Pfam" id="PF01555">
    <property type="entry name" value="N6_N4_Mtase"/>
    <property type="match status" value="2"/>
</dbReference>
<protein>
    <recommendedName>
        <fullName evidence="3">Methyltransferase</fullName>
        <ecNumber evidence="3">2.1.1.-</ecNumber>
    </recommendedName>
</protein>
<gene>
    <name evidence="6" type="ORF">FXF68_25575</name>
</gene>
<dbReference type="PRINTS" id="PR00508">
    <property type="entry name" value="S21N4MTFRASE"/>
</dbReference>
<dbReference type="GO" id="GO:0003677">
    <property type="term" value="F:DNA binding"/>
    <property type="evidence" value="ECO:0007669"/>
    <property type="project" value="InterPro"/>
</dbReference>
<feature type="domain" description="DNA methylase N-4/N-6" evidence="5">
    <location>
        <begin position="20"/>
        <end position="281"/>
    </location>
</feature>
<keyword evidence="7" id="KW-1185">Reference proteome</keyword>
<dbReference type="InterPro" id="IPR002941">
    <property type="entry name" value="DNA_methylase_N4/N6"/>
</dbReference>
<dbReference type="Gene3D" id="3.40.50.150">
    <property type="entry name" value="Vaccinia Virus protein VP39"/>
    <property type="match status" value="2"/>
</dbReference>
<dbReference type="EMBL" id="VSRQ01000005">
    <property type="protein sequence ID" value="TYK47172.1"/>
    <property type="molecule type" value="Genomic_DNA"/>
</dbReference>
<evidence type="ECO:0000256" key="2">
    <source>
        <dbReference type="ARBA" id="ARBA00022679"/>
    </source>
</evidence>
<evidence type="ECO:0000256" key="1">
    <source>
        <dbReference type="ARBA" id="ARBA00022603"/>
    </source>
</evidence>
<feature type="region of interest" description="Disordered" evidence="4">
    <location>
        <begin position="398"/>
        <end position="417"/>
    </location>
</feature>
<reference evidence="6 7" key="1">
    <citation type="submission" date="2019-08" db="EMBL/GenBank/DDBJ databases">
        <title>Actinomadura sp. nov. CYP1-5 isolated from mountain soil.</title>
        <authorList>
            <person name="Songsumanus A."/>
            <person name="Kuncharoen N."/>
            <person name="Kudo T."/>
            <person name="Yuki M."/>
            <person name="Igarashi Y."/>
            <person name="Tanasupawat S."/>
        </authorList>
    </citation>
    <scope>NUCLEOTIDE SEQUENCE [LARGE SCALE GENOMIC DNA]</scope>
    <source>
        <strain evidence="6 7">CYP1-5</strain>
    </source>
</reference>